<dbReference type="Pfam" id="PF19123">
    <property type="entry name" value="DUF5807"/>
    <property type="match status" value="1"/>
</dbReference>
<dbReference type="Proteomes" id="UP001321047">
    <property type="component" value="Unassembled WGS sequence"/>
</dbReference>
<name>A0AAP2Z989_9EURY</name>
<evidence type="ECO:0000313" key="1">
    <source>
        <dbReference type="EMBL" id="MCU4751744.1"/>
    </source>
</evidence>
<comment type="caution">
    <text evidence="1">The sequence shown here is derived from an EMBL/GenBank/DDBJ whole genome shotgun (WGS) entry which is preliminary data.</text>
</comment>
<keyword evidence="2" id="KW-1185">Reference proteome</keyword>
<dbReference type="EMBL" id="JAOPJZ010000004">
    <property type="protein sequence ID" value="MCU4751744.1"/>
    <property type="molecule type" value="Genomic_DNA"/>
</dbReference>
<protein>
    <submittedName>
        <fullName evidence="1">DUF5807 family protein</fullName>
    </submittedName>
</protein>
<sequence>MTETTTPAREAFLAGERLEDVALFLATDYVDDDRLTGYGEAVDDGVVIVVDGERGRNAFKAATGTDAMGFARSAMEHEGIIDGDLTGGTCPEEPPADEDEGDDEHGVQFIFAFAEAQNEEVGGIYADGDVVHAYAQCRCGTAYSDRWTV</sequence>
<proteinExistence type="predicted"/>
<dbReference type="RefSeq" id="WP_342807845.1">
    <property type="nucleotide sequence ID" value="NZ_JAOPJZ010000004.1"/>
</dbReference>
<reference evidence="1 2" key="1">
    <citation type="submission" date="2022-09" db="EMBL/GenBank/DDBJ databases">
        <title>Enrichment on poylsaccharides allowed isolation of novel metabolic and taxonomic groups of Haloarchaea.</title>
        <authorList>
            <person name="Sorokin D.Y."/>
            <person name="Elcheninov A.G."/>
            <person name="Khizhniak T.V."/>
            <person name="Kolganova T.V."/>
            <person name="Kublanov I.V."/>
        </authorList>
    </citation>
    <scope>NUCLEOTIDE SEQUENCE [LARGE SCALE GENOMIC DNA]</scope>
    <source>
        <strain evidence="1 2">AArc-curdl1</strain>
    </source>
</reference>
<dbReference type="AlphaFoldDB" id="A0AAP2Z989"/>
<accession>A0AAP2Z989</accession>
<dbReference type="InterPro" id="IPR043830">
    <property type="entry name" value="DUF5807"/>
</dbReference>
<evidence type="ECO:0000313" key="2">
    <source>
        <dbReference type="Proteomes" id="UP001321047"/>
    </source>
</evidence>
<organism evidence="1 2">
    <name type="scientific">Natronosalvus hydrolyticus</name>
    <dbReference type="NCBI Taxonomy" id="2979988"/>
    <lineage>
        <taxon>Archaea</taxon>
        <taxon>Methanobacteriati</taxon>
        <taxon>Methanobacteriota</taxon>
        <taxon>Stenosarchaea group</taxon>
        <taxon>Halobacteria</taxon>
        <taxon>Halobacteriales</taxon>
        <taxon>Natrialbaceae</taxon>
        <taxon>Natronosalvus</taxon>
    </lineage>
</organism>
<gene>
    <name evidence="1" type="ORF">OB919_07075</name>
</gene>